<dbReference type="RefSeq" id="WP_013073209.1">
    <property type="nucleotide sequence ID" value="NZ_CAJXAW010000018.1"/>
</dbReference>
<name>A0A3D5IXT0_9FLAO</name>
<dbReference type="AlphaFoldDB" id="A0A3D5IXT0"/>
<organism evidence="1 2">
    <name type="scientific">Zunongwangia profunda</name>
    <dbReference type="NCBI Taxonomy" id="398743"/>
    <lineage>
        <taxon>Bacteria</taxon>
        <taxon>Pseudomonadati</taxon>
        <taxon>Bacteroidota</taxon>
        <taxon>Flavobacteriia</taxon>
        <taxon>Flavobacteriales</taxon>
        <taxon>Flavobacteriaceae</taxon>
        <taxon>Zunongwangia</taxon>
    </lineage>
</organism>
<protein>
    <submittedName>
        <fullName evidence="1">Uncharacterized protein</fullName>
    </submittedName>
</protein>
<dbReference type="OMA" id="ANEIANM"/>
<accession>A0A3D5IXT0</accession>
<gene>
    <name evidence="1" type="ORF">DGQ38_03930</name>
</gene>
<dbReference type="Proteomes" id="UP000264330">
    <property type="component" value="Unassembled WGS sequence"/>
</dbReference>
<proteinExistence type="predicted"/>
<evidence type="ECO:0000313" key="1">
    <source>
        <dbReference type="EMBL" id="HCV80178.1"/>
    </source>
</evidence>
<dbReference type="EMBL" id="DPMF01000085">
    <property type="protein sequence ID" value="HCV80178.1"/>
    <property type="molecule type" value="Genomic_DNA"/>
</dbReference>
<evidence type="ECO:0000313" key="2">
    <source>
        <dbReference type="Proteomes" id="UP000264330"/>
    </source>
</evidence>
<sequence>MNNSFYVFAFIVIILQSCATPKITRSYLDENGTTISKEKFYNEWRYNDNKGRWDTQNGNTIKAQLSLKPKIETLKGDYQLLSVILEELSHKRYPGNTTFLISYYYKDDHCTLESNSNNNNWGKYRVRELKKHLAPQKRALEKKYKNVETLVITQEGINFESIKKLDYLYSDTNNRIFKNLFRQPNLCGSYAIIKPNGLILIYNGESRLDITARFLEPDIWNKHFK</sequence>
<comment type="caution">
    <text evidence="1">The sequence shown here is derived from an EMBL/GenBank/DDBJ whole genome shotgun (WGS) entry which is preliminary data.</text>
</comment>
<reference evidence="1 2" key="1">
    <citation type="journal article" date="2018" name="Nat. Biotechnol.">
        <title>A standardized bacterial taxonomy based on genome phylogeny substantially revises the tree of life.</title>
        <authorList>
            <person name="Parks D.H."/>
            <person name="Chuvochina M."/>
            <person name="Waite D.W."/>
            <person name="Rinke C."/>
            <person name="Skarshewski A."/>
            <person name="Chaumeil P.A."/>
            <person name="Hugenholtz P."/>
        </authorList>
    </citation>
    <scope>NUCLEOTIDE SEQUENCE [LARGE SCALE GENOMIC DNA]</scope>
    <source>
        <strain evidence="1">UBA9359</strain>
    </source>
</reference>